<organism evidence="2 3">
    <name type="scientific">Symplocastrum torsivum CPER-KK1</name>
    <dbReference type="NCBI Taxonomy" id="450513"/>
    <lineage>
        <taxon>Bacteria</taxon>
        <taxon>Bacillati</taxon>
        <taxon>Cyanobacteriota</taxon>
        <taxon>Cyanophyceae</taxon>
        <taxon>Oscillatoriophycideae</taxon>
        <taxon>Oscillatoriales</taxon>
        <taxon>Microcoleaceae</taxon>
        <taxon>Symplocastrum</taxon>
    </lineage>
</organism>
<feature type="compositionally biased region" description="Polar residues" evidence="1">
    <location>
        <begin position="1"/>
        <end position="19"/>
    </location>
</feature>
<accession>A0A951UC46</accession>
<dbReference type="EMBL" id="JAHHIF010000055">
    <property type="protein sequence ID" value="MBW4548128.1"/>
    <property type="molecule type" value="Genomic_DNA"/>
</dbReference>
<comment type="caution">
    <text evidence="2">The sequence shown here is derived from an EMBL/GenBank/DDBJ whole genome shotgun (WGS) entry which is preliminary data.</text>
</comment>
<reference evidence="2" key="2">
    <citation type="journal article" date="2022" name="Microbiol. Resour. Announc.">
        <title>Metagenome Sequencing to Explore Phylogenomics of Terrestrial Cyanobacteria.</title>
        <authorList>
            <person name="Ward R.D."/>
            <person name="Stajich J.E."/>
            <person name="Johansen J.R."/>
            <person name="Huntemann M."/>
            <person name="Clum A."/>
            <person name="Foster B."/>
            <person name="Foster B."/>
            <person name="Roux S."/>
            <person name="Palaniappan K."/>
            <person name="Varghese N."/>
            <person name="Mukherjee S."/>
            <person name="Reddy T.B.K."/>
            <person name="Daum C."/>
            <person name="Copeland A."/>
            <person name="Chen I.A."/>
            <person name="Ivanova N.N."/>
            <person name="Kyrpides N.C."/>
            <person name="Shapiro N."/>
            <person name="Eloe-Fadrosh E.A."/>
            <person name="Pietrasiak N."/>
        </authorList>
    </citation>
    <scope>NUCLEOTIDE SEQUENCE</scope>
    <source>
        <strain evidence="2">CPER-KK1</strain>
    </source>
</reference>
<evidence type="ECO:0000313" key="2">
    <source>
        <dbReference type="EMBL" id="MBW4548128.1"/>
    </source>
</evidence>
<dbReference type="Proteomes" id="UP000753908">
    <property type="component" value="Unassembled WGS sequence"/>
</dbReference>
<evidence type="ECO:0000313" key="3">
    <source>
        <dbReference type="Proteomes" id="UP000753908"/>
    </source>
</evidence>
<dbReference type="AlphaFoldDB" id="A0A951UC46"/>
<name>A0A951UC46_9CYAN</name>
<feature type="region of interest" description="Disordered" evidence="1">
    <location>
        <begin position="104"/>
        <end position="125"/>
    </location>
</feature>
<evidence type="ECO:0000256" key="1">
    <source>
        <dbReference type="SAM" id="MobiDB-lite"/>
    </source>
</evidence>
<reference evidence="2" key="1">
    <citation type="submission" date="2021-05" db="EMBL/GenBank/DDBJ databases">
        <authorList>
            <person name="Pietrasiak N."/>
            <person name="Ward R."/>
            <person name="Stajich J.E."/>
            <person name="Kurbessoian T."/>
        </authorList>
    </citation>
    <scope>NUCLEOTIDE SEQUENCE</scope>
    <source>
        <strain evidence="2">CPER-KK1</strain>
    </source>
</reference>
<sequence length="202" mass="22400">MLSHSRVQTPARQDATNSRGFKEGEGVRVKADAKLPKKLSYACCCTGVVARIGKLVLVKLNGTQNFETPCILAKPEWLENLPVQTSIAESVQVSPQRLVLKTQGDCQQPVEKPRGRRKCSPNKKPASGSLVRCVSVKKGKEYSTWQYNYDVRDPDSKRRWKTIKEGVPKYKVPAITDAIKAELSIPEILALLGKKPRGQISS</sequence>
<protein>
    <submittedName>
        <fullName evidence="2">Uncharacterized protein</fullName>
    </submittedName>
</protein>
<feature type="region of interest" description="Disordered" evidence="1">
    <location>
        <begin position="1"/>
        <end position="21"/>
    </location>
</feature>
<gene>
    <name evidence="2" type="ORF">KME25_27355</name>
</gene>
<proteinExistence type="predicted"/>